<evidence type="ECO:0000256" key="1">
    <source>
        <dbReference type="ARBA" id="ARBA00022723"/>
    </source>
</evidence>
<sequence>MVKAKKSKKSKPRKEAASNNGTVVYTPSSSHVSAVSGSYKGTKEDLDALDWLRNVENRRSQGEPVLQLEYQEDDVLMTTLQDFLETSAATHEVIDEIYQIWQQTVLSTLLASSALWKQETVQANDQRVLKDCLKTARYKINFALHHVLGAILTSPEPKWKRLQPYVIDVCWQTLALLPRLAESVPHHPTDLRSNILHFEGKEFLASVACETWDTLYDFDISLDPTRFVPILRKLAMLDILDKDWNMLGGWEDILKGLEAKCFHGSVLRLPCDSVLHEHTTLLRNARNSMQCKFFSVRFMRYTEDQAPQRWRYFPKCAAPACAHVETPESPHPHRCESCWYFHYCSPACQEYCDVVLGLHPKFCRDTPANKAASCQRETEAYLGWSDPQSGQPLVCHACGVVQEEVSGADSLVDAQYAIVSNGIPTSSMKRCSKCQKVYYCSRQCQEWDWRVGGHKRVCLFEAAQKQQQQIKELN</sequence>
<gene>
    <name evidence="7" type="ORF">PHATRDRAFT_50470</name>
</gene>
<dbReference type="AlphaFoldDB" id="B7GE75"/>
<dbReference type="GO" id="GO:0008270">
    <property type="term" value="F:zinc ion binding"/>
    <property type="evidence" value="ECO:0007669"/>
    <property type="project" value="UniProtKB-KW"/>
</dbReference>
<organism evidence="7 8">
    <name type="scientific">Phaeodactylum tricornutum (strain CCAP 1055/1)</name>
    <dbReference type="NCBI Taxonomy" id="556484"/>
    <lineage>
        <taxon>Eukaryota</taxon>
        <taxon>Sar</taxon>
        <taxon>Stramenopiles</taxon>
        <taxon>Ochrophyta</taxon>
        <taxon>Bacillariophyta</taxon>
        <taxon>Bacillariophyceae</taxon>
        <taxon>Bacillariophycidae</taxon>
        <taxon>Naviculales</taxon>
        <taxon>Phaeodactylaceae</taxon>
        <taxon>Phaeodactylum</taxon>
    </lineage>
</organism>
<evidence type="ECO:0000313" key="7">
    <source>
        <dbReference type="EMBL" id="EEC43057.1"/>
    </source>
</evidence>
<proteinExistence type="predicted"/>
<keyword evidence="8" id="KW-1185">Reference proteome</keyword>
<evidence type="ECO:0000313" key="8">
    <source>
        <dbReference type="Proteomes" id="UP000000759"/>
    </source>
</evidence>
<reference evidence="8" key="2">
    <citation type="submission" date="2008-08" db="EMBL/GenBank/DDBJ databases">
        <authorList>
            <consortium name="Diatom Consortium"/>
            <person name="Grigoriev I."/>
            <person name="Grimwood J."/>
            <person name="Kuo A."/>
            <person name="Otillar R.P."/>
            <person name="Salamov A."/>
            <person name="Detter J.C."/>
            <person name="Lindquist E."/>
            <person name="Shapiro H."/>
            <person name="Lucas S."/>
            <person name="Glavina del Rio T."/>
            <person name="Pitluck S."/>
            <person name="Rokhsar D."/>
            <person name="Bowler C."/>
        </authorList>
    </citation>
    <scope>GENOME REANNOTATION</scope>
    <source>
        <strain evidence="8">CCAP 1055/1</strain>
    </source>
</reference>
<reference evidence="7 8" key="1">
    <citation type="journal article" date="2008" name="Nature">
        <title>The Phaeodactylum genome reveals the evolutionary history of diatom genomes.</title>
        <authorList>
            <person name="Bowler C."/>
            <person name="Allen A.E."/>
            <person name="Badger J.H."/>
            <person name="Grimwood J."/>
            <person name="Jabbari K."/>
            <person name="Kuo A."/>
            <person name="Maheswari U."/>
            <person name="Martens C."/>
            <person name="Maumus F."/>
            <person name="Otillar R.P."/>
            <person name="Rayko E."/>
            <person name="Salamov A."/>
            <person name="Vandepoele K."/>
            <person name="Beszteri B."/>
            <person name="Gruber A."/>
            <person name="Heijde M."/>
            <person name="Katinka M."/>
            <person name="Mock T."/>
            <person name="Valentin K."/>
            <person name="Verret F."/>
            <person name="Berges J.A."/>
            <person name="Brownlee C."/>
            <person name="Cadoret J.P."/>
            <person name="Chiovitti A."/>
            <person name="Choi C.J."/>
            <person name="Coesel S."/>
            <person name="De Martino A."/>
            <person name="Detter J.C."/>
            <person name="Durkin C."/>
            <person name="Falciatore A."/>
            <person name="Fournet J."/>
            <person name="Haruta M."/>
            <person name="Huysman M.J."/>
            <person name="Jenkins B.D."/>
            <person name="Jiroutova K."/>
            <person name="Jorgensen R.E."/>
            <person name="Joubert Y."/>
            <person name="Kaplan A."/>
            <person name="Kroger N."/>
            <person name="Kroth P.G."/>
            <person name="La Roche J."/>
            <person name="Lindquist E."/>
            <person name="Lommer M."/>
            <person name="Martin-Jezequel V."/>
            <person name="Lopez P.J."/>
            <person name="Lucas S."/>
            <person name="Mangogna M."/>
            <person name="McGinnis K."/>
            <person name="Medlin L.K."/>
            <person name="Montsant A."/>
            <person name="Oudot-Le Secq M.P."/>
            <person name="Napoli C."/>
            <person name="Obornik M."/>
            <person name="Parker M.S."/>
            <person name="Petit J.L."/>
            <person name="Porcel B.M."/>
            <person name="Poulsen N."/>
            <person name="Robison M."/>
            <person name="Rychlewski L."/>
            <person name="Rynearson T.A."/>
            <person name="Schmutz J."/>
            <person name="Shapiro H."/>
            <person name="Siaut M."/>
            <person name="Stanley M."/>
            <person name="Sussman M.R."/>
            <person name="Taylor A.R."/>
            <person name="Vardi A."/>
            <person name="von Dassow P."/>
            <person name="Vyverman W."/>
            <person name="Willis A."/>
            <person name="Wyrwicz L.S."/>
            <person name="Rokhsar D.S."/>
            <person name="Weissenbach J."/>
            <person name="Armbrust E.V."/>
            <person name="Green B.R."/>
            <person name="Van de Peer Y."/>
            <person name="Grigoriev I.V."/>
        </authorList>
    </citation>
    <scope>NUCLEOTIDE SEQUENCE [LARGE SCALE GENOMIC DNA]</scope>
    <source>
        <strain evidence="7 8">CCAP 1055/1</strain>
    </source>
</reference>
<feature type="region of interest" description="Disordered" evidence="5">
    <location>
        <begin position="1"/>
        <end position="37"/>
    </location>
</feature>
<feature type="compositionally biased region" description="Low complexity" evidence="5">
    <location>
        <begin position="28"/>
        <end position="37"/>
    </location>
</feature>
<evidence type="ECO:0000256" key="5">
    <source>
        <dbReference type="SAM" id="MobiDB-lite"/>
    </source>
</evidence>
<dbReference type="GeneID" id="7199316"/>
<feature type="compositionally biased region" description="Basic residues" evidence="5">
    <location>
        <begin position="1"/>
        <end position="12"/>
    </location>
</feature>
<dbReference type="OrthoDB" id="432970at2759"/>
<keyword evidence="3" id="KW-0862">Zinc</keyword>
<dbReference type="Pfam" id="PF01753">
    <property type="entry name" value="zf-MYND"/>
    <property type="match status" value="1"/>
</dbReference>
<evidence type="ECO:0000256" key="2">
    <source>
        <dbReference type="ARBA" id="ARBA00022771"/>
    </source>
</evidence>
<evidence type="ECO:0000259" key="6">
    <source>
        <dbReference type="PROSITE" id="PS50865"/>
    </source>
</evidence>
<dbReference type="PaxDb" id="2850-Phatr50470"/>
<dbReference type="InParanoid" id="B7GE75"/>
<dbReference type="PROSITE" id="PS50865">
    <property type="entry name" value="ZF_MYND_2"/>
    <property type="match status" value="1"/>
</dbReference>
<dbReference type="RefSeq" id="XP_002185388.1">
    <property type="nucleotide sequence ID" value="XM_002185352.1"/>
</dbReference>
<keyword evidence="2 4" id="KW-0863">Zinc-finger</keyword>
<dbReference type="Proteomes" id="UP000000759">
    <property type="component" value="Chromosome 30"/>
</dbReference>
<dbReference type="InterPro" id="IPR002893">
    <property type="entry name" value="Znf_MYND"/>
</dbReference>
<dbReference type="EMBL" id="CM000632">
    <property type="protein sequence ID" value="EEC43057.1"/>
    <property type="molecule type" value="Genomic_DNA"/>
</dbReference>
<keyword evidence="1" id="KW-0479">Metal-binding</keyword>
<dbReference type="KEGG" id="pti:PHATRDRAFT_50470"/>
<dbReference type="HOGENOM" id="CLU_576808_0_0_1"/>
<evidence type="ECO:0000256" key="3">
    <source>
        <dbReference type="ARBA" id="ARBA00022833"/>
    </source>
</evidence>
<dbReference type="Gene3D" id="6.10.140.2220">
    <property type="match status" value="1"/>
</dbReference>
<evidence type="ECO:0000256" key="4">
    <source>
        <dbReference type="PROSITE-ProRule" id="PRU00134"/>
    </source>
</evidence>
<name>B7GE75_PHATC</name>
<accession>B7GE75</accession>
<dbReference type="SUPFAM" id="SSF144232">
    <property type="entry name" value="HIT/MYND zinc finger-like"/>
    <property type="match status" value="1"/>
</dbReference>
<feature type="domain" description="MYND-type" evidence="6">
    <location>
        <begin position="395"/>
        <end position="458"/>
    </location>
</feature>
<protein>
    <recommendedName>
        <fullName evidence="6">MYND-type domain-containing protein</fullName>
    </recommendedName>
</protein>